<keyword evidence="8" id="KW-1185">Reference proteome</keyword>
<organism evidence="7 8">
    <name type="scientific">Alistipes communis</name>
    <dbReference type="NCBI Taxonomy" id="2585118"/>
    <lineage>
        <taxon>Bacteria</taxon>
        <taxon>Pseudomonadati</taxon>
        <taxon>Bacteroidota</taxon>
        <taxon>Bacteroidia</taxon>
        <taxon>Bacteroidales</taxon>
        <taxon>Rikenellaceae</taxon>
        <taxon>Alistipes</taxon>
    </lineage>
</organism>
<proteinExistence type="predicted"/>
<feature type="domain" description="Translocation and assembly module TamB C-terminal" evidence="6">
    <location>
        <begin position="1030"/>
        <end position="1475"/>
    </location>
</feature>
<protein>
    <recommendedName>
        <fullName evidence="6">Translocation and assembly module TamB C-terminal domain-containing protein</fullName>
    </recommendedName>
</protein>
<dbReference type="PANTHER" id="PTHR30441:SF8">
    <property type="entry name" value="DUF748 DOMAIN-CONTAINING PROTEIN"/>
    <property type="match status" value="1"/>
</dbReference>
<dbReference type="KEGG" id="acou:A5CBH24_01750"/>
<feature type="region of interest" description="Disordered" evidence="5">
    <location>
        <begin position="1514"/>
        <end position="1542"/>
    </location>
</feature>
<keyword evidence="3" id="KW-1133">Transmembrane helix</keyword>
<keyword evidence="2" id="KW-0812">Transmembrane</keyword>
<dbReference type="GO" id="GO:0090313">
    <property type="term" value="P:regulation of protein targeting to membrane"/>
    <property type="evidence" value="ECO:0007669"/>
    <property type="project" value="TreeGrafter"/>
</dbReference>
<evidence type="ECO:0000259" key="6">
    <source>
        <dbReference type="Pfam" id="PF04357"/>
    </source>
</evidence>
<evidence type="ECO:0000256" key="1">
    <source>
        <dbReference type="ARBA" id="ARBA00004167"/>
    </source>
</evidence>
<dbReference type="GO" id="GO:0009306">
    <property type="term" value="P:protein secretion"/>
    <property type="evidence" value="ECO:0007669"/>
    <property type="project" value="InterPro"/>
</dbReference>
<evidence type="ECO:0000256" key="4">
    <source>
        <dbReference type="ARBA" id="ARBA00023136"/>
    </source>
</evidence>
<evidence type="ECO:0000256" key="2">
    <source>
        <dbReference type="ARBA" id="ARBA00022692"/>
    </source>
</evidence>
<dbReference type="RefSeq" id="WP_395765913.1">
    <property type="nucleotide sequence ID" value="NZ_CP172254.1"/>
</dbReference>
<dbReference type="PANTHER" id="PTHR30441">
    <property type="entry name" value="DUF748 DOMAIN-CONTAINING PROTEIN"/>
    <property type="match status" value="1"/>
</dbReference>
<dbReference type="EMBL" id="AP019735">
    <property type="protein sequence ID" value="BBL02862.1"/>
    <property type="molecule type" value="Genomic_DNA"/>
</dbReference>
<evidence type="ECO:0000313" key="7">
    <source>
        <dbReference type="EMBL" id="BBL02862.1"/>
    </source>
</evidence>
<evidence type="ECO:0000313" key="8">
    <source>
        <dbReference type="Proteomes" id="UP000318946"/>
    </source>
</evidence>
<evidence type="ECO:0000256" key="3">
    <source>
        <dbReference type="ARBA" id="ARBA00022989"/>
    </source>
</evidence>
<dbReference type="GO" id="GO:0005886">
    <property type="term" value="C:plasma membrane"/>
    <property type="evidence" value="ECO:0007669"/>
    <property type="project" value="InterPro"/>
</dbReference>
<name>A0A4Y1WPL2_9BACT</name>
<dbReference type="Proteomes" id="UP000318946">
    <property type="component" value="Chromosome"/>
</dbReference>
<comment type="subcellular location">
    <subcellularLocation>
        <location evidence="1">Membrane</location>
        <topology evidence="1">Single-pass membrane protein</topology>
    </subcellularLocation>
</comment>
<dbReference type="InterPro" id="IPR052894">
    <property type="entry name" value="AsmA-related"/>
</dbReference>
<gene>
    <name evidence="7" type="ORF">A5CBH24_01750</name>
</gene>
<accession>A0A4Y1WPL2</accession>
<dbReference type="InterPro" id="IPR007452">
    <property type="entry name" value="TamB_C"/>
</dbReference>
<dbReference type="Pfam" id="PF04357">
    <property type="entry name" value="TamB"/>
    <property type="match status" value="1"/>
</dbReference>
<keyword evidence="4" id="KW-0472">Membrane</keyword>
<sequence>MRKVTKILGKVLSAAVLLLIVLPLALSLLLSINAVQNFVVGRAAQFASRKLETVVRIDRVDIGIFDRITLEGLYVEDYGGDTLLYVGKLHAFITQFGIFSNGFTLRHGRLTDGKFYLREMPDGVMNVKQIVSRMGRKEKKKESDFRLSISALTVENLEFRLEKLQHRNPVYGIDFSDMDIRDIDAVIDNFTIDGGAVGAEIGRFSAREKSGFEIDDFGGKFFLANGCIGMENARLVTPHSNVSIPAVSIVGDSWAEYKEYVDRVSMTVEVRNSMLSSDDVAYFSPKLRDWRLTLRNINLLFDGVVSDFNADLKSLSFGRSSRVHARGRVTGLPKIDDTHFSLTFDDVTTEAADLGQIAANVARKELSAKMSAMMDRAGALRLTGEVEGTLASFDSKFALSAPVGSAEAELAMQPADRRRLRPVKGRIAVTGFRVGELLEQPNLGSVSCEAGLNGVVGKGLIDARVDGSVSQLEFNGYDYDSLRFGGRLTEKTFNGHVRADDPALRFDFQGEVGFNPERPHYDFDLDLIHADLARMHLNRRDSVSVLSALVEARASGRTLDDLNGKVTVGDVVYRYNADTLRTTRLTLDGQNSAGSKYLSLQSEFADATFRSRTDYKTVFEYLRSSLEKYIPLLYDERKARKRAAGAVSVVDDYSVLSVDVKHFTPVADAVADGLQIADGSQLRLLFNPANDKLSLKATSEYIERERMLATRLNLNATNRGDSLSVYLRSEDFYVGTFHMPQLSVMGGARSDRLRLSAGFNDTTARVSALLGLEALVGQSPQRGRSVDVRLLPSHISRKGTTWQIFARNIQIDTARIAVDRFLVMNRDQELLVDGVASRHRRDSVLLRLKNFDLAPFTQIVENMGYVIEGRTNGQAVVKSALGGTEITADIRMDSVEVNDIPAPPMRFTSMWDFKNDRARLTVTDREKRDTLIRGFYAPATVRYYAEARFPGIRMNLLDPMLKGVISDTRGVAEAALTLTGQRRAAQLSGAIRIRDFHTKVDYTQVGYDVSEALLTVENNRLRMQQVQVADQLGNRGIMDFDLNLQHLSNISYSLTMQPRRMLVLNTTENDNDLFYGRVFATGRATVAGDKGSVRMDIVATTDDDSAFFLPLSSKSNVARADFITFETPQQKADTLNILERKKLMFERKHKPQAIEGNSMDIDMTLNVRPNADFQLVIDPTVGDIIKGRGEGTLNLHINPRSNVFEMYGDYTITEGSYLFTLQNIINKRFIIENGSTIQWTGEPLDARLNINAVYKLKTSLQPLIGTSVSSGGGDMNLNRAVPVECIINLSDRLTHPTVTFDVKVPTADAEYQTIIANTLNTQSAIAEQFMFLLVTNSFHSDTSGGGNNLGAAASAATGFELLSNQLSNWLSTDDYNIVFRYRPKSELSGDEVDFGFSKSLINNRLFVEVEGNYMLDNSQAVNKQMSNFMGEAYVTWLIDRAGTLKLKGFTQTIDRFDENQGLQETGIGIYYKEDFNNLKDLKERLKNKFRSRRKRQQLLERRQAADSLRLVERRRAADSVRRASPADTVSSASVKKDKNLNK</sequence>
<reference evidence="8" key="1">
    <citation type="submission" date="2019-06" db="EMBL/GenBank/DDBJ databases">
        <title>Alistipes onderdonkii subsp. vulgaris subsp. nov., Alistipes dispar sp. nov. and Alistipes communis sp. nov., isolated from human faeces, and creation of Alistipes onderdonkii subsp. onderdonkii subsp. nov.</title>
        <authorList>
            <person name="Sakamoto M."/>
            <person name="Ikeyama N."/>
            <person name="Ogata Y."/>
            <person name="Suda W."/>
            <person name="Iino T."/>
            <person name="Hattori M."/>
            <person name="Ohkuma M."/>
        </authorList>
    </citation>
    <scope>NUCLEOTIDE SEQUENCE [LARGE SCALE GENOMIC DNA]</scope>
    <source>
        <strain evidence="8">5CBH24</strain>
    </source>
</reference>
<evidence type="ECO:0000256" key="5">
    <source>
        <dbReference type="SAM" id="MobiDB-lite"/>
    </source>
</evidence>